<dbReference type="InterPro" id="IPR001353">
    <property type="entry name" value="Proteasome_sua/b"/>
</dbReference>
<evidence type="ECO:0000256" key="1">
    <source>
        <dbReference type="ARBA" id="ARBA00022490"/>
    </source>
</evidence>
<proteinExistence type="inferred from homology"/>
<evidence type="ECO:0000256" key="5">
    <source>
        <dbReference type="SAM" id="MobiDB-lite"/>
    </source>
</evidence>
<comment type="subcellular location">
    <subcellularLocation>
        <location evidence="3">Cytoplasm</location>
    </subcellularLocation>
</comment>
<comment type="activity regulation">
    <text evidence="3">The formation of the proteasomal ATPase ARC-20S proteasome complex, likely via the docking of the C-termini of ARC into the intersubunit pockets in the alpha-rings, may trigger opening of the gate for substrate entry. Interconversion between the open-gate and close-gate conformations leads to a dynamic regulation of the 20S proteasome proteolysis activity.</text>
</comment>
<dbReference type="GO" id="GO:0019941">
    <property type="term" value="P:modification-dependent protein catabolic process"/>
    <property type="evidence" value="ECO:0007669"/>
    <property type="project" value="UniProtKB-UniRule"/>
</dbReference>
<dbReference type="NCBIfam" id="TIGR03691">
    <property type="entry name" value="20S_bact_alpha"/>
    <property type="match status" value="1"/>
</dbReference>
<dbReference type="InterPro" id="IPR022296">
    <property type="entry name" value="Proteasome_asu_bac"/>
</dbReference>
<keyword evidence="7" id="KW-1185">Reference proteome</keyword>
<dbReference type="Gene3D" id="3.60.20.10">
    <property type="entry name" value="Glutamine Phosphoribosylpyrophosphate, subunit 1, domain 1"/>
    <property type="match status" value="1"/>
</dbReference>
<dbReference type="InterPro" id="IPR029055">
    <property type="entry name" value="Ntn_hydrolases_N"/>
</dbReference>
<dbReference type="AlphaFoldDB" id="A0A853ET78"/>
<comment type="pathway">
    <text evidence="3">Protein degradation; proteasomal Pup-dependent pathway.</text>
</comment>
<dbReference type="HAMAP" id="MF_00289_B">
    <property type="entry name" value="Proteasome_A_B"/>
    <property type="match status" value="1"/>
</dbReference>
<reference evidence="6 7" key="1">
    <citation type="submission" date="2020-07" db="EMBL/GenBank/DDBJ databases">
        <title>MOT database genomes.</title>
        <authorList>
            <person name="Joseph S."/>
            <person name="Aduse-Opoku J."/>
            <person name="Hashim A."/>
            <person name="Wade W."/>
            <person name="Curtis M."/>
        </authorList>
    </citation>
    <scope>NUCLEOTIDE SEQUENCE [LARGE SCALE GENOMIC DNA]</scope>
    <source>
        <strain evidence="6 7">DSM 100099</strain>
    </source>
</reference>
<feature type="region of interest" description="Disordered" evidence="5">
    <location>
        <begin position="230"/>
        <end position="261"/>
    </location>
</feature>
<evidence type="ECO:0000256" key="2">
    <source>
        <dbReference type="ARBA" id="ARBA00022942"/>
    </source>
</evidence>
<dbReference type="Proteomes" id="UP000561011">
    <property type="component" value="Unassembled WGS sequence"/>
</dbReference>
<comment type="similarity">
    <text evidence="3 4">Belongs to the peptidase T1A family.</text>
</comment>
<dbReference type="GO" id="GO:0005737">
    <property type="term" value="C:cytoplasm"/>
    <property type="evidence" value="ECO:0007669"/>
    <property type="project" value="UniProtKB-SubCell"/>
</dbReference>
<comment type="caution">
    <text evidence="6">The sequence shown here is derived from an EMBL/GenBank/DDBJ whole genome shotgun (WGS) entry which is preliminary data.</text>
</comment>
<accession>A0A853ET78</accession>
<dbReference type="UniPathway" id="UPA00997"/>
<keyword evidence="1 3" id="KW-0963">Cytoplasm</keyword>
<dbReference type="CDD" id="cd01906">
    <property type="entry name" value="proteasome_protease_HslV"/>
    <property type="match status" value="1"/>
</dbReference>
<dbReference type="Pfam" id="PF00227">
    <property type="entry name" value="Proteasome"/>
    <property type="match status" value="1"/>
</dbReference>
<keyword evidence="6" id="KW-0378">Hydrolase</keyword>
<comment type="subunit">
    <text evidence="3">The 20S proteasome core is composed of 14 alpha and 14 beta subunits that assemble into four stacked heptameric rings, resulting in a barrel-shaped structure. The two inner rings, each composed of seven catalytic beta subunits, are sandwiched by two outer rings, each composed of seven alpha subunits. The catalytic chamber with the active sites is on the inside of the barrel. Has a gated structure, the ends of the cylinder being occluded by the N-termini of the alpha-subunits. Is capped by the proteasome-associated ATPase, ARC.</text>
</comment>
<gene>
    <name evidence="3 6" type="primary">prcA</name>
    <name evidence="6" type="ORF">HZZ10_05355</name>
</gene>
<dbReference type="PROSITE" id="PS51475">
    <property type="entry name" value="PROTEASOME_ALPHA_2"/>
    <property type="match status" value="1"/>
</dbReference>
<evidence type="ECO:0000256" key="3">
    <source>
        <dbReference type="HAMAP-Rule" id="MF_00289"/>
    </source>
</evidence>
<protein>
    <recommendedName>
        <fullName evidence="3">Proteasome subunit alpha</fullName>
    </recommendedName>
    <alternativeName>
        <fullName evidence="3">20S proteasome alpha subunit</fullName>
    </alternativeName>
    <alternativeName>
        <fullName evidence="3">Proteasome core protein PrcA</fullName>
    </alternativeName>
</protein>
<feature type="compositionally biased region" description="Low complexity" evidence="5">
    <location>
        <begin position="244"/>
        <end position="261"/>
    </location>
</feature>
<dbReference type="RefSeq" id="WP_179912710.1">
    <property type="nucleotide sequence ID" value="NZ_JACBYE010000008.1"/>
</dbReference>
<evidence type="ECO:0000313" key="7">
    <source>
        <dbReference type="Proteomes" id="UP000561011"/>
    </source>
</evidence>
<dbReference type="GO" id="GO:0019773">
    <property type="term" value="C:proteasome core complex, alpha-subunit complex"/>
    <property type="evidence" value="ECO:0007669"/>
    <property type="project" value="UniProtKB-UniRule"/>
</dbReference>
<dbReference type="GO" id="GO:0004298">
    <property type="term" value="F:threonine-type endopeptidase activity"/>
    <property type="evidence" value="ECO:0007669"/>
    <property type="project" value="InterPro"/>
</dbReference>
<evidence type="ECO:0000256" key="4">
    <source>
        <dbReference type="PROSITE-ProRule" id="PRU00808"/>
    </source>
</evidence>
<dbReference type="EMBL" id="JACBYE010000008">
    <property type="protein sequence ID" value="NYS92954.1"/>
    <property type="molecule type" value="Genomic_DNA"/>
</dbReference>
<sequence>MSMPFYVSPEQLMKDRADYARKGIARGRSVVVAAYEGGIAFATENPSRALHKISEIYDRIAFAAVGKYNEFENLRVAGVRYADLRGYSYDRSDVDARGLANAYAQTLGTVFTTESKPLEVEIVVAQVGATSEHDQIYRLSYDGSVSDEHGFVVMGGQAEQLGTAMTERWRPGLTLAEVLVLVREVLAGPAAPDGEAREIPAAHLEVAVLDRSRPRRAFRRLSGDVLDDLLAVEPSRPAGAGPESSDPAGPTTTTDTSGDPA</sequence>
<dbReference type="SUPFAM" id="SSF56235">
    <property type="entry name" value="N-terminal nucleophile aminohydrolases (Ntn hydrolases)"/>
    <property type="match status" value="1"/>
</dbReference>
<dbReference type="GO" id="GO:0010498">
    <property type="term" value="P:proteasomal protein catabolic process"/>
    <property type="evidence" value="ECO:0007669"/>
    <property type="project" value="UniProtKB-UniRule"/>
</dbReference>
<name>A0A853ET78_9MICO</name>
<dbReference type="InterPro" id="IPR023332">
    <property type="entry name" value="Proteasome_alpha-type"/>
</dbReference>
<comment type="function">
    <text evidence="3">Component of the proteasome core, a large protease complex with broad specificity involved in protein degradation.</text>
</comment>
<evidence type="ECO:0000313" key="6">
    <source>
        <dbReference type="EMBL" id="NYS92954.1"/>
    </source>
</evidence>
<organism evidence="6 7">
    <name type="scientific">Sanguibacter inulinus</name>
    <dbReference type="NCBI Taxonomy" id="60922"/>
    <lineage>
        <taxon>Bacteria</taxon>
        <taxon>Bacillati</taxon>
        <taxon>Actinomycetota</taxon>
        <taxon>Actinomycetes</taxon>
        <taxon>Micrococcales</taxon>
        <taxon>Sanguibacteraceae</taxon>
        <taxon>Sanguibacter</taxon>
    </lineage>
</organism>
<keyword evidence="2 3" id="KW-0647">Proteasome</keyword>